<dbReference type="Proteomes" id="UP000027120">
    <property type="component" value="Unassembled WGS sequence"/>
</dbReference>
<evidence type="ECO:0000313" key="2">
    <source>
        <dbReference type="Proteomes" id="UP000027120"/>
    </source>
</evidence>
<sequence length="54" mass="5959">MAVPNTMYRKYIKIVRMPDDFGFRIVPVVTRTGSKAGLLKSTGCNEEKHNGSGS</sequence>
<name>A0A067DUC0_CITSI</name>
<evidence type="ECO:0000313" key="1">
    <source>
        <dbReference type="EMBL" id="KDO45155.1"/>
    </source>
</evidence>
<keyword evidence="2" id="KW-1185">Reference proteome</keyword>
<feature type="non-terminal residue" evidence="1">
    <location>
        <position position="54"/>
    </location>
</feature>
<dbReference type="EMBL" id="KK785270">
    <property type="protein sequence ID" value="KDO45156.1"/>
    <property type="molecule type" value="Genomic_DNA"/>
</dbReference>
<gene>
    <name evidence="1" type="ORF">CISIN_1g0012922mg</name>
</gene>
<protein>
    <submittedName>
        <fullName evidence="1">Uncharacterized protein</fullName>
    </submittedName>
</protein>
<dbReference type="AlphaFoldDB" id="A0A067DUC0"/>
<reference evidence="1 2" key="1">
    <citation type="submission" date="2014-04" db="EMBL/GenBank/DDBJ databases">
        <authorList>
            <consortium name="International Citrus Genome Consortium"/>
            <person name="Gmitter F."/>
            <person name="Chen C."/>
            <person name="Farmerie W."/>
            <person name="Harkins T."/>
            <person name="Desany B."/>
            <person name="Mohiuddin M."/>
            <person name="Kodira C."/>
            <person name="Borodovsky M."/>
            <person name="Lomsadze A."/>
            <person name="Burns P."/>
            <person name="Jenkins J."/>
            <person name="Prochnik S."/>
            <person name="Shu S."/>
            <person name="Chapman J."/>
            <person name="Pitluck S."/>
            <person name="Schmutz J."/>
            <person name="Rokhsar D."/>
        </authorList>
    </citation>
    <scope>NUCLEOTIDE SEQUENCE</scope>
</reference>
<proteinExistence type="predicted"/>
<organism evidence="1 2">
    <name type="scientific">Citrus sinensis</name>
    <name type="common">Sweet orange</name>
    <name type="synonym">Citrus aurantium var. sinensis</name>
    <dbReference type="NCBI Taxonomy" id="2711"/>
    <lineage>
        <taxon>Eukaryota</taxon>
        <taxon>Viridiplantae</taxon>
        <taxon>Streptophyta</taxon>
        <taxon>Embryophyta</taxon>
        <taxon>Tracheophyta</taxon>
        <taxon>Spermatophyta</taxon>
        <taxon>Magnoliopsida</taxon>
        <taxon>eudicotyledons</taxon>
        <taxon>Gunneridae</taxon>
        <taxon>Pentapetalae</taxon>
        <taxon>rosids</taxon>
        <taxon>malvids</taxon>
        <taxon>Sapindales</taxon>
        <taxon>Rutaceae</taxon>
        <taxon>Aurantioideae</taxon>
        <taxon>Citrus</taxon>
    </lineage>
</organism>
<dbReference type="EMBL" id="KK785270">
    <property type="protein sequence ID" value="KDO45155.1"/>
    <property type="molecule type" value="Genomic_DNA"/>
</dbReference>
<accession>A0A067DUC0</accession>